<accession>A0A1G5QNU2</accession>
<protein>
    <submittedName>
        <fullName evidence="1">Cytidylate kinase-like family protein</fullName>
    </submittedName>
</protein>
<evidence type="ECO:0000313" key="1">
    <source>
        <dbReference type="EMBL" id="SCZ62971.1"/>
    </source>
</evidence>
<dbReference type="RefSeq" id="WP_092997353.1">
    <property type="nucleotide sequence ID" value="NZ_FMWD01000007.1"/>
</dbReference>
<dbReference type="EMBL" id="FMWD01000007">
    <property type="protein sequence ID" value="SCZ62971.1"/>
    <property type="molecule type" value="Genomic_DNA"/>
</dbReference>
<name>A0A1G5QNU2_9GAMM</name>
<dbReference type="Gene3D" id="3.40.50.300">
    <property type="entry name" value="P-loop containing nucleotide triphosphate hydrolases"/>
    <property type="match status" value="1"/>
</dbReference>
<sequence length="229" mass="26180">MPTDVQELIQNLILSEHRYDQRKPGQGPEKSVVTISRSYGAGGEQIAERLSAALGVEVWDRAILDAVAESAKSSPELMAKLDDRVETGKATWIYNFLTGQKAFLASYRYHLVKVVLALSQRGGIIVGRGSHLILANRRVFRLRVVGSPERSARRISVRQEMDFNASLAEVVRVNKEREQFLWKAFGHHVNEPERFDLIVNTDHFDDRWDEITELVLNAIHLVMDKRKYR</sequence>
<proteinExistence type="predicted"/>
<dbReference type="STRING" id="415747.SAMN03097708_02396"/>
<dbReference type="AlphaFoldDB" id="A0A1G5QNU2"/>
<reference evidence="1 2" key="1">
    <citation type="submission" date="2016-10" db="EMBL/GenBank/DDBJ databases">
        <authorList>
            <person name="de Groot N.N."/>
        </authorList>
    </citation>
    <scope>NUCLEOTIDE SEQUENCE [LARGE SCALE GENOMIC DNA]</scope>
    <source>
        <strain evidence="1 2">HLD2</strain>
    </source>
</reference>
<organism evidence="1 2">
    <name type="scientific">Thiohalomonas denitrificans</name>
    <dbReference type="NCBI Taxonomy" id="415747"/>
    <lineage>
        <taxon>Bacteria</taxon>
        <taxon>Pseudomonadati</taxon>
        <taxon>Pseudomonadota</taxon>
        <taxon>Gammaproteobacteria</taxon>
        <taxon>Thiohalomonadales</taxon>
        <taxon>Thiohalomonadaceae</taxon>
        <taxon>Thiohalomonas</taxon>
    </lineage>
</organism>
<dbReference type="Pfam" id="PF13189">
    <property type="entry name" value="Cytidylate_kin2"/>
    <property type="match status" value="1"/>
</dbReference>
<keyword evidence="1" id="KW-0418">Kinase</keyword>
<dbReference type="Proteomes" id="UP000199648">
    <property type="component" value="Unassembled WGS sequence"/>
</dbReference>
<dbReference type="InterPro" id="IPR027417">
    <property type="entry name" value="P-loop_NTPase"/>
</dbReference>
<keyword evidence="2" id="KW-1185">Reference proteome</keyword>
<evidence type="ECO:0000313" key="2">
    <source>
        <dbReference type="Proteomes" id="UP000199648"/>
    </source>
</evidence>
<gene>
    <name evidence="1" type="ORF">SAMN03097708_02396</name>
</gene>
<keyword evidence="1" id="KW-0808">Transferase</keyword>
<dbReference type="GO" id="GO:0016301">
    <property type="term" value="F:kinase activity"/>
    <property type="evidence" value="ECO:0007669"/>
    <property type="project" value="UniProtKB-KW"/>
</dbReference>
<dbReference type="OrthoDB" id="9781180at2"/>